<feature type="compositionally biased region" description="Polar residues" evidence="1">
    <location>
        <begin position="1"/>
        <end position="13"/>
    </location>
</feature>
<gene>
    <name evidence="3" type="ORF">TRAPUB_3146</name>
</gene>
<name>A0A1M2VEB6_TRAPU</name>
<dbReference type="OMA" id="PTHEYFD"/>
<dbReference type="GO" id="GO:0008526">
    <property type="term" value="F:phosphatidylinositol transfer activity"/>
    <property type="evidence" value="ECO:0007669"/>
    <property type="project" value="TreeGrafter"/>
</dbReference>
<evidence type="ECO:0000313" key="4">
    <source>
        <dbReference type="Proteomes" id="UP000184267"/>
    </source>
</evidence>
<keyword evidence="4" id="KW-1185">Reference proteome</keyword>
<dbReference type="InterPro" id="IPR036865">
    <property type="entry name" value="CRAL-TRIO_dom_sf"/>
</dbReference>
<evidence type="ECO:0000313" key="3">
    <source>
        <dbReference type="EMBL" id="OJT05959.1"/>
    </source>
</evidence>
<sequence>MAKTQQVLTTPPQGTIVPEHSYDDDQKAKIQALREVRTPAPGRGSWSAKPAPSIHQYAETELLPESDPYRPWELRWLNKSDTMPRYMRAAKWNLEDAKRRLKDTMEWRRDFKPDLIAPDQSWPSVVTSIAPDFYQVRIESETGKM</sequence>
<reference evidence="3 4" key="1">
    <citation type="submission" date="2016-10" db="EMBL/GenBank/DDBJ databases">
        <title>Genome sequence of the basidiomycete white-rot fungus Trametes pubescens.</title>
        <authorList>
            <person name="Makela M.R."/>
            <person name="Granchi Z."/>
            <person name="Peng M."/>
            <person name="De Vries R.P."/>
            <person name="Grigoriev I."/>
            <person name="Riley R."/>
            <person name="Hilden K."/>
        </authorList>
    </citation>
    <scope>NUCLEOTIDE SEQUENCE [LARGE SCALE GENOMIC DNA]</scope>
    <source>
        <strain evidence="3 4">FBCC735</strain>
    </source>
</reference>
<dbReference type="OrthoDB" id="75724at2759"/>
<protein>
    <recommendedName>
        <fullName evidence="2">CRAL/TRIO N-terminal domain-containing protein</fullName>
    </recommendedName>
</protein>
<feature type="domain" description="CRAL/TRIO N-terminal" evidence="2">
    <location>
        <begin position="61"/>
        <end position="103"/>
    </location>
</feature>
<dbReference type="SUPFAM" id="SSF46938">
    <property type="entry name" value="CRAL/TRIO N-terminal domain"/>
    <property type="match status" value="1"/>
</dbReference>
<dbReference type="STRING" id="154538.A0A1M2VEB6"/>
<evidence type="ECO:0000256" key="1">
    <source>
        <dbReference type="SAM" id="MobiDB-lite"/>
    </source>
</evidence>
<dbReference type="InterPro" id="IPR036273">
    <property type="entry name" value="CRAL/TRIO_N_dom_sf"/>
</dbReference>
<comment type="caution">
    <text evidence="3">The sequence shown here is derived from an EMBL/GenBank/DDBJ whole genome shotgun (WGS) entry which is preliminary data.</text>
</comment>
<dbReference type="Pfam" id="PF03765">
    <property type="entry name" value="CRAL_TRIO_N"/>
    <property type="match status" value="1"/>
</dbReference>
<proteinExistence type="predicted"/>
<organism evidence="3 4">
    <name type="scientific">Trametes pubescens</name>
    <name type="common">White-rot fungus</name>
    <dbReference type="NCBI Taxonomy" id="154538"/>
    <lineage>
        <taxon>Eukaryota</taxon>
        <taxon>Fungi</taxon>
        <taxon>Dikarya</taxon>
        <taxon>Basidiomycota</taxon>
        <taxon>Agaricomycotina</taxon>
        <taxon>Agaricomycetes</taxon>
        <taxon>Polyporales</taxon>
        <taxon>Polyporaceae</taxon>
        <taxon>Trametes</taxon>
    </lineage>
</organism>
<dbReference type="InterPro" id="IPR052578">
    <property type="entry name" value="PI_Transfer_CRAL-TRIO"/>
</dbReference>
<dbReference type="Gene3D" id="3.40.525.10">
    <property type="entry name" value="CRAL-TRIO lipid binding domain"/>
    <property type="match status" value="1"/>
</dbReference>
<dbReference type="EMBL" id="MNAD01001364">
    <property type="protein sequence ID" value="OJT05959.1"/>
    <property type="molecule type" value="Genomic_DNA"/>
</dbReference>
<dbReference type="PANTHER" id="PTHR45824:SF29">
    <property type="entry name" value="GH16843P"/>
    <property type="match status" value="1"/>
</dbReference>
<dbReference type="Proteomes" id="UP000184267">
    <property type="component" value="Unassembled WGS sequence"/>
</dbReference>
<dbReference type="AlphaFoldDB" id="A0A1M2VEB6"/>
<dbReference type="PANTHER" id="PTHR45824">
    <property type="entry name" value="GH16843P"/>
    <property type="match status" value="1"/>
</dbReference>
<accession>A0A1M2VEB6</accession>
<feature type="region of interest" description="Disordered" evidence="1">
    <location>
        <begin position="1"/>
        <end position="23"/>
    </location>
</feature>
<evidence type="ECO:0000259" key="2">
    <source>
        <dbReference type="Pfam" id="PF03765"/>
    </source>
</evidence>
<dbReference type="InterPro" id="IPR011074">
    <property type="entry name" value="CRAL/TRIO_N_dom"/>
</dbReference>